<sequence>MNKQFDVFVKMKITEMSKTIHDMTYTYINPETKKPTDVPAKHYQDILKQPVEVMVEEQVKRQFLNVMFKQLKNLKEEEPHLFYQSLLLMDTGKSPDSLAVNEEVALKMTADYMVNEENKPKKKNDPKFHISQDSFIKKYDEIKKDDSLMAELFDSADVKDEGMSLN</sequence>
<comment type="caution">
    <text evidence="1">The sequence shown here is derived from an EMBL/GenBank/DDBJ whole genome shotgun (WGS) entry which is preliminary data.</text>
</comment>
<accession>A0AAP2UD41</accession>
<reference evidence="1" key="1">
    <citation type="submission" date="2022-06" db="EMBL/GenBank/DDBJ databases">
        <title>Isolation of gut microbiota from human fecal samples.</title>
        <authorList>
            <person name="Pamer E.G."/>
            <person name="Barat B."/>
            <person name="Waligurski E."/>
            <person name="Medina S."/>
            <person name="Paddock L."/>
            <person name="Mostad J."/>
        </authorList>
    </citation>
    <scope>NUCLEOTIDE SEQUENCE</scope>
    <source>
        <strain evidence="1">DFI.6.24</strain>
    </source>
</reference>
<protein>
    <submittedName>
        <fullName evidence="1">Uncharacterized protein</fullName>
    </submittedName>
</protein>
<name>A0AAP2UD41_9FIRM</name>
<gene>
    <name evidence="1" type="ORF">NE542_03395</name>
</gene>
<organism evidence="1 2">
    <name type="scientific">Faecalibacillus intestinalis</name>
    <dbReference type="NCBI Taxonomy" id="1982626"/>
    <lineage>
        <taxon>Bacteria</taxon>
        <taxon>Bacillati</taxon>
        <taxon>Bacillota</taxon>
        <taxon>Erysipelotrichia</taxon>
        <taxon>Erysipelotrichales</taxon>
        <taxon>Coprobacillaceae</taxon>
        <taxon>Faecalibacillus</taxon>
    </lineage>
</organism>
<proteinExistence type="predicted"/>
<dbReference type="EMBL" id="JANGBO010000001">
    <property type="protein sequence ID" value="MCQ5060881.1"/>
    <property type="molecule type" value="Genomic_DNA"/>
</dbReference>
<dbReference type="Proteomes" id="UP001204814">
    <property type="component" value="Unassembled WGS sequence"/>
</dbReference>
<evidence type="ECO:0000313" key="1">
    <source>
        <dbReference type="EMBL" id="MCQ5060881.1"/>
    </source>
</evidence>
<dbReference type="RefSeq" id="WP_227352008.1">
    <property type="nucleotide sequence ID" value="NZ_JAJDKX010000007.1"/>
</dbReference>
<dbReference type="AlphaFoldDB" id="A0AAP2UD41"/>
<evidence type="ECO:0000313" key="2">
    <source>
        <dbReference type="Proteomes" id="UP001204814"/>
    </source>
</evidence>